<dbReference type="SUPFAM" id="SSF53067">
    <property type="entry name" value="Actin-like ATPase domain"/>
    <property type="match status" value="2"/>
</dbReference>
<accession>A0A3N1VNP2</accession>
<evidence type="ECO:0000313" key="5">
    <source>
        <dbReference type="Proteomes" id="UP000276223"/>
    </source>
</evidence>
<evidence type="ECO:0000256" key="1">
    <source>
        <dbReference type="ARBA" id="ARBA00007381"/>
    </source>
</evidence>
<keyword evidence="2" id="KW-0547">Nucleotide-binding</keyword>
<dbReference type="PROSITE" id="PS00297">
    <property type="entry name" value="HSP70_1"/>
    <property type="match status" value="1"/>
</dbReference>
<dbReference type="Pfam" id="PF12531">
    <property type="entry name" value="DUF3731"/>
    <property type="match status" value="1"/>
</dbReference>
<dbReference type="PRINTS" id="PR00301">
    <property type="entry name" value="HEATSHOCK70"/>
</dbReference>
<protein>
    <submittedName>
        <fullName evidence="4">Hsp70 protein</fullName>
    </submittedName>
</protein>
<sequence>MMMEPISSRYVVGIDLGTTNSAMAYVDCRRADQERLSAAIRIFSVPQLVAPGETARRPLLPSFLYLPGSYDLPAGATALPWDPSRPYAVGEFAREQGALVPGRLVSSAKSWLCHAAVDRQAPILPWGAARDIPRMSPVEASARYLQHLREAWNHVMAQGPEDEENLLEEQLVILTVPASFDEVARELTVEAASQAGLKKVVLLEEPLAAFYAWLAAHEDSWEHQVQPQQLVLVCDVGGGTTDFTAIAVRSGRSGLRFDRLAVGEHLMLGGDNMDLTLARRLEMNLLGAPGKLDAQRWHQLCHGCRQAKEALLSEKAGKDRFDVTIMGTGGKLIAGTLKGTLTRDDVFQWILEGFFPPVSYHENPQESRRSGITEFGLPYVQDPAVTRHLAAFWRRHEQLLRQQTGRSAPYPDFILFNGGALSPAKIRWRLREVLGQWFHDRAEPGWMPKELDNPRPDLAVAVGAAYYGLVRTGSGVRVGAGTPRTYYLMVAGENLETDADPDTTPTHRAVCLMPRGTEEGYESVLQKPTFAVLTNQPASFQIFSSHTRLGDAQGDLVTLSPEEVTELPPIRTALRFGKRSTAQQVPVQIAIKLTEVGTLELWCRSLHTPHQWRLRFDVRRQGSETPPPSNFSAETVEEAVVHKARDIIAATFSKVLGPGVSEGNPEKLTKDLCDLLEMPRHKWSTSLIRTLADELLEHREGRALSPAHEARWLNLLGYCLRPGYGDPVDEWRLQEVWKMYPQGLRFPRKVQCRVEWWIFWRRVAGGLSAGRQWHIAQQVVPLLADEEPRKKSKKKSGLRLLPQEMHEVWMALANFERLSTDVKETLGNAVLKRILVRRPTPQLLWVFTRIAARTPLYGPADRVLSPQVVTPWIERILVAHPAVTEPVAQMVVHVARKTGDRARDVAEEVLERIERWLDGLGASAEVYRDRLRNPDSALRPEEESWLFGEALPLGLRLWTPEAESSDTSP</sequence>
<dbReference type="Gene3D" id="3.30.420.40">
    <property type="match status" value="2"/>
</dbReference>
<dbReference type="Gene3D" id="3.90.640.10">
    <property type="entry name" value="Actin, Chain A, domain 4"/>
    <property type="match status" value="1"/>
</dbReference>
<dbReference type="InterPro" id="IPR043129">
    <property type="entry name" value="ATPase_NBD"/>
</dbReference>
<dbReference type="PANTHER" id="PTHR42749">
    <property type="entry name" value="CELL SHAPE-DETERMINING PROTEIN MREB"/>
    <property type="match status" value="1"/>
</dbReference>
<dbReference type="CDD" id="cd10170">
    <property type="entry name" value="ASKHA_NBD_HSP70"/>
    <property type="match status" value="1"/>
</dbReference>
<proteinExistence type="inferred from homology"/>
<dbReference type="RefSeq" id="WP_123289253.1">
    <property type="nucleotide sequence ID" value="NZ_RJVA01000010.1"/>
</dbReference>
<dbReference type="AlphaFoldDB" id="A0A3N1VNP2"/>
<dbReference type="GO" id="GO:0005524">
    <property type="term" value="F:ATP binding"/>
    <property type="evidence" value="ECO:0007669"/>
    <property type="project" value="UniProtKB-KW"/>
</dbReference>
<reference evidence="4 5" key="1">
    <citation type="submission" date="2018-11" db="EMBL/GenBank/DDBJ databases">
        <title>Genomic Encyclopedia of Type Strains, Phase IV (KMG-IV): sequencing the most valuable type-strain genomes for metagenomic binning, comparative biology and taxonomic classification.</title>
        <authorList>
            <person name="Goeker M."/>
        </authorList>
    </citation>
    <scope>NUCLEOTIDE SEQUENCE [LARGE SCALE GENOMIC DNA]</scope>
    <source>
        <strain evidence="4 5">DSM 22027</strain>
    </source>
</reference>
<dbReference type="Proteomes" id="UP000276223">
    <property type="component" value="Unassembled WGS sequence"/>
</dbReference>
<evidence type="ECO:0000313" key="4">
    <source>
        <dbReference type="EMBL" id="ROR01537.1"/>
    </source>
</evidence>
<dbReference type="InterPro" id="IPR013126">
    <property type="entry name" value="Hsp_70_fam"/>
</dbReference>
<evidence type="ECO:0000256" key="3">
    <source>
        <dbReference type="ARBA" id="ARBA00022840"/>
    </source>
</evidence>
<gene>
    <name evidence="4" type="ORF">EDC27_0714</name>
</gene>
<organism evidence="4 5">
    <name type="scientific">Desulfosoma caldarium</name>
    <dbReference type="NCBI Taxonomy" id="610254"/>
    <lineage>
        <taxon>Bacteria</taxon>
        <taxon>Pseudomonadati</taxon>
        <taxon>Thermodesulfobacteriota</taxon>
        <taxon>Syntrophobacteria</taxon>
        <taxon>Syntrophobacterales</taxon>
        <taxon>Syntrophobacteraceae</taxon>
        <taxon>Desulfosoma</taxon>
    </lineage>
</organism>
<keyword evidence="5" id="KW-1185">Reference proteome</keyword>
<dbReference type="Pfam" id="PF00012">
    <property type="entry name" value="HSP70"/>
    <property type="match status" value="1"/>
</dbReference>
<dbReference type="EMBL" id="RJVA01000010">
    <property type="protein sequence ID" value="ROR01537.1"/>
    <property type="molecule type" value="Genomic_DNA"/>
</dbReference>
<dbReference type="GO" id="GO:0140662">
    <property type="term" value="F:ATP-dependent protein folding chaperone"/>
    <property type="evidence" value="ECO:0007669"/>
    <property type="project" value="InterPro"/>
</dbReference>
<name>A0A3N1VNP2_9BACT</name>
<comment type="similarity">
    <text evidence="1">Belongs to the heat shock protein 70 family.</text>
</comment>
<dbReference type="PANTHER" id="PTHR42749:SF1">
    <property type="entry name" value="CELL SHAPE-DETERMINING PROTEIN MREB"/>
    <property type="match status" value="1"/>
</dbReference>
<comment type="caution">
    <text evidence="4">The sequence shown here is derived from an EMBL/GenBank/DDBJ whole genome shotgun (WGS) entry which is preliminary data.</text>
</comment>
<evidence type="ECO:0000256" key="2">
    <source>
        <dbReference type="ARBA" id="ARBA00022741"/>
    </source>
</evidence>
<dbReference type="OrthoDB" id="580874at2"/>
<dbReference type="InterPro" id="IPR018181">
    <property type="entry name" value="Heat_shock_70_CS"/>
</dbReference>
<keyword evidence="3" id="KW-0067">ATP-binding</keyword>
<dbReference type="InterPro" id="IPR021030">
    <property type="entry name" value="DUF3731"/>
</dbReference>